<proteinExistence type="predicted"/>
<comment type="caution">
    <text evidence="1">The sequence shown here is derived from an EMBL/GenBank/DDBJ whole genome shotgun (WGS) entry which is preliminary data.</text>
</comment>
<name>A0ABV6ZL22_9HYPH</name>
<dbReference type="Proteomes" id="UP001595190">
    <property type="component" value="Unassembled WGS sequence"/>
</dbReference>
<evidence type="ECO:0000313" key="1">
    <source>
        <dbReference type="EMBL" id="MFC2252875.1"/>
    </source>
</evidence>
<accession>A0ABV6ZL22</accession>
<dbReference type="RefSeq" id="WP_394313565.1">
    <property type="nucleotide sequence ID" value="NZ_JBHGPK010000014.1"/>
</dbReference>
<dbReference type="EMBL" id="JBHGPK010000014">
    <property type="protein sequence ID" value="MFC2252875.1"/>
    <property type="molecule type" value="Genomic_DNA"/>
</dbReference>
<reference evidence="1 2" key="1">
    <citation type="submission" date="2024-09" db="EMBL/GenBank/DDBJ databases">
        <title>Description of Labrys sedimenti sp. nov., isolated from a diclofenac-degrading enrichment culture, and genome-based reclassification of Labrys portucalensis as a later heterotypic synonym of Labrys neptuniae.</title>
        <authorList>
            <person name="Tancsics A."/>
            <person name="Csepanyi A."/>
        </authorList>
    </citation>
    <scope>NUCLEOTIDE SEQUENCE [LARGE SCALE GENOMIC DNA]</scope>
    <source>
        <strain evidence="1 2">LMG 23412</strain>
    </source>
</reference>
<protein>
    <submittedName>
        <fullName evidence="1">Uncharacterized protein</fullName>
    </submittedName>
</protein>
<gene>
    <name evidence="1" type="ORF">ACETRX_24780</name>
</gene>
<sequence length="125" mass="14064">MLIQLSLRQKVLKGPPRFHGAPRRQQGLALEQGEGGMVGAFQFLQPFDRGERLARLAAQHEQMGQGLQDFRIRRLELRRDQEIGRAALDLAVATIEMAQQVQQLYGVLPVGQLSVSFCSRAIRSR</sequence>
<evidence type="ECO:0000313" key="2">
    <source>
        <dbReference type="Proteomes" id="UP001595190"/>
    </source>
</evidence>
<organism evidence="1 2">
    <name type="scientific">Labrys neptuniae</name>
    <dbReference type="NCBI Taxonomy" id="376174"/>
    <lineage>
        <taxon>Bacteria</taxon>
        <taxon>Pseudomonadati</taxon>
        <taxon>Pseudomonadota</taxon>
        <taxon>Alphaproteobacteria</taxon>
        <taxon>Hyphomicrobiales</taxon>
        <taxon>Xanthobacteraceae</taxon>
        <taxon>Labrys</taxon>
    </lineage>
</organism>